<organism evidence="2 3">
    <name type="scientific">Caenorhabditis angaria</name>
    <dbReference type="NCBI Taxonomy" id="860376"/>
    <lineage>
        <taxon>Eukaryota</taxon>
        <taxon>Metazoa</taxon>
        <taxon>Ecdysozoa</taxon>
        <taxon>Nematoda</taxon>
        <taxon>Chromadorea</taxon>
        <taxon>Rhabditida</taxon>
        <taxon>Rhabditina</taxon>
        <taxon>Rhabditomorpha</taxon>
        <taxon>Rhabditoidea</taxon>
        <taxon>Rhabditidae</taxon>
        <taxon>Peloderinae</taxon>
        <taxon>Caenorhabditis</taxon>
    </lineage>
</organism>
<protein>
    <submittedName>
        <fullName evidence="2">Uncharacterized protein</fullName>
    </submittedName>
</protein>
<proteinExistence type="predicted"/>
<reference evidence="2" key="1">
    <citation type="submission" date="2022-11" db="EMBL/GenBank/DDBJ databases">
        <authorList>
            <person name="Kikuchi T."/>
        </authorList>
    </citation>
    <scope>NUCLEOTIDE SEQUENCE</scope>
    <source>
        <strain evidence="2">PS1010</strain>
    </source>
</reference>
<gene>
    <name evidence="2" type="ORF">CAMP_LOCUS12082</name>
</gene>
<feature type="signal peptide" evidence="1">
    <location>
        <begin position="1"/>
        <end position="16"/>
    </location>
</feature>
<dbReference type="EMBL" id="CANHGI010000004">
    <property type="protein sequence ID" value="CAI5449445.1"/>
    <property type="molecule type" value="Genomic_DNA"/>
</dbReference>
<sequence>MLVVVLLFIFSGITLQNVTAPPHNIVDHIEDIEVEATQIIITTSKDGRTPEHLKIHIELIDIEENKKVNPVDLSGGWLLLTRGRYTIPFLRPGALYGVRFKSENEINGQKVYHEDERVVRTKSRENHPYGSLAGAIAPLVGIPGIPSITPVAPSEKQDHKEEEEFVDALSVKMHRSLDGIENYESLYVTVSWKDHKGRNNNTSGVVKIRVICENTDTKEEIHLKGDEDAVTIEITMDQKYDIEEMDRVKHQIKAHITPLKCHKICWTSDLVLASGFGDFTKHLGETCEDIEGTTSTTYLRNLKRISVEENNLSINELIVETEVVESDHAVVTINLERLGENDTQSLRKTFDTSTSNGKFIVPLEDDSIYAVRYEYLKTKPFHYTSKSQFLIESPSANSTRASASLVDISVIPTTFDYKKDKPESALKPEPPYLILTRSKVYGSHDLVLHMDPFCGENRTNVRLEDRYPVHQIDATPILCGFEPKMYFCNHNATYKKCDSTLCFSTSVILQGETYDSETRCLNFTSHFPPLISTSRFAVFFYFP</sequence>
<dbReference type="AlphaFoldDB" id="A0A9P1IQE4"/>
<keyword evidence="3" id="KW-1185">Reference proteome</keyword>
<evidence type="ECO:0000313" key="2">
    <source>
        <dbReference type="EMBL" id="CAI5449445.1"/>
    </source>
</evidence>
<accession>A0A9P1IQE4</accession>
<feature type="chain" id="PRO_5040435293" evidence="1">
    <location>
        <begin position="17"/>
        <end position="543"/>
    </location>
</feature>
<dbReference type="OrthoDB" id="5791188at2759"/>
<name>A0A9P1IQE4_9PELO</name>
<keyword evidence="1" id="KW-0732">Signal</keyword>
<evidence type="ECO:0000313" key="3">
    <source>
        <dbReference type="Proteomes" id="UP001152747"/>
    </source>
</evidence>
<evidence type="ECO:0000256" key="1">
    <source>
        <dbReference type="SAM" id="SignalP"/>
    </source>
</evidence>
<comment type="caution">
    <text evidence="2">The sequence shown here is derived from an EMBL/GenBank/DDBJ whole genome shotgun (WGS) entry which is preliminary data.</text>
</comment>
<dbReference type="Proteomes" id="UP001152747">
    <property type="component" value="Unassembled WGS sequence"/>
</dbReference>